<dbReference type="InterPro" id="IPR031807">
    <property type="entry name" value="HicB-like"/>
</dbReference>
<dbReference type="SUPFAM" id="SSF47598">
    <property type="entry name" value="Ribbon-helix-helix"/>
    <property type="match status" value="1"/>
</dbReference>
<evidence type="ECO:0000259" key="1">
    <source>
        <dbReference type="Pfam" id="PF15919"/>
    </source>
</evidence>
<organism evidence="2">
    <name type="scientific">uncultured organism</name>
    <dbReference type="NCBI Taxonomy" id="155900"/>
    <lineage>
        <taxon>unclassified sequences</taxon>
        <taxon>environmental samples</taxon>
    </lineage>
</organism>
<reference evidence="2" key="1">
    <citation type="submission" date="2019-06" db="EMBL/GenBank/DDBJ databases">
        <authorList>
            <person name="Murdoch R.W."/>
            <person name="Fathepure B."/>
        </authorList>
    </citation>
    <scope>NUCLEOTIDE SEQUENCE</scope>
</reference>
<name>A0A5B8RDL5_9ZZZZ</name>
<dbReference type="Pfam" id="PF15919">
    <property type="entry name" value="HicB_lk_antitox"/>
    <property type="match status" value="1"/>
</dbReference>
<dbReference type="AlphaFoldDB" id="A0A5B8RDL5"/>
<dbReference type="InterPro" id="IPR035069">
    <property type="entry name" value="TTHA1013/TTHA0281-like"/>
</dbReference>
<dbReference type="GO" id="GO:0006355">
    <property type="term" value="P:regulation of DNA-templated transcription"/>
    <property type="evidence" value="ECO:0007669"/>
    <property type="project" value="InterPro"/>
</dbReference>
<dbReference type="InterPro" id="IPR010985">
    <property type="entry name" value="Ribbon_hlx_hlx"/>
</dbReference>
<dbReference type="SUPFAM" id="SSF143100">
    <property type="entry name" value="TTHA1013/TTHA0281-like"/>
    <property type="match status" value="1"/>
</dbReference>
<dbReference type="EMBL" id="MN079187">
    <property type="protein sequence ID" value="QEA06950.1"/>
    <property type="molecule type" value="Genomic_DNA"/>
</dbReference>
<evidence type="ECO:0000313" key="2">
    <source>
        <dbReference type="EMBL" id="QEA06950.1"/>
    </source>
</evidence>
<protein>
    <recommendedName>
        <fullName evidence="1">HicB-like antitoxin of toxin-antitoxin system domain-containing protein</fullName>
    </recommendedName>
</protein>
<gene>
    <name evidence="2" type="ORF">KBTEX_03293</name>
</gene>
<sequence length="137" mass="15157">MLYPVYVHPGDDSTAHGVTIPDFPGCFSAADTWEELPKAIQEAIEVYCEGEDMPLPAPTPLEKLASDERYHDGVWMLIDVDVSRLNTQPVRLNVSLPGGLVQRIDAYARAHHLTRSGFLARAAEAAMKHETDRLNST</sequence>
<accession>A0A5B8RDL5</accession>
<feature type="domain" description="HicB-like antitoxin of toxin-antitoxin system" evidence="1">
    <location>
        <begin position="3"/>
        <end position="123"/>
    </location>
</feature>
<dbReference type="Gene3D" id="3.30.160.250">
    <property type="match status" value="1"/>
</dbReference>
<proteinExistence type="predicted"/>